<dbReference type="Proteomes" id="UP000000305">
    <property type="component" value="Unassembled WGS sequence"/>
</dbReference>
<feature type="compositionally biased region" description="Pro residues" evidence="1">
    <location>
        <begin position="199"/>
        <end position="208"/>
    </location>
</feature>
<accession>E9GPA4</accession>
<proteinExistence type="predicted"/>
<sequence length="239" mass="26139">MTESGAPSRAPFFTKFGPSKTESGIWPANEEKLLHGRAQSESHSTRTPGKVGVKNIATGRSSRAPSHLTTRSYQLRHQNRRQSTSARSWIELPQLTLLQSDIALSPAVIAEYHRLKDTPCQDYRITRGLFHGPKERQPIAPVQAAPKEEEAVAAEKEDEGAAGGEDKKEEGAVGGEDSEEEETLQLLYESLSIEEPTQAPIPPPPKPTEPTRQARSRGRGQTGTQLSKGDQVNEGRAET</sequence>
<feature type="compositionally biased region" description="Basic and acidic residues" evidence="1">
    <location>
        <begin position="29"/>
        <end position="44"/>
    </location>
</feature>
<name>E9GPA4_DAPPU</name>
<dbReference type="KEGG" id="dpx:DAPPUDRAFT_245916"/>
<evidence type="ECO:0000256" key="1">
    <source>
        <dbReference type="SAM" id="MobiDB-lite"/>
    </source>
</evidence>
<dbReference type="EMBL" id="GL732556">
    <property type="protein sequence ID" value="EFX78716.1"/>
    <property type="molecule type" value="Genomic_DNA"/>
</dbReference>
<gene>
    <name evidence="2" type="ORF">DAPPUDRAFT_245916</name>
</gene>
<evidence type="ECO:0000313" key="3">
    <source>
        <dbReference type="Proteomes" id="UP000000305"/>
    </source>
</evidence>
<feature type="compositionally biased region" description="Basic and acidic residues" evidence="1">
    <location>
        <begin position="146"/>
        <end position="155"/>
    </location>
</feature>
<feature type="region of interest" description="Disordered" evidence="1">
    <location>
        <begin position="1"/>
        <end position="68"/>
    </location>
</feature>
<feature type="region of interest" description="Disordered" evidence="1">
    <location>
        <begin position="131"/>
        <end position="239"/>
    </location>
</feature>
<reference evidence="2 3" key="1">
    <citation type="journal article" date="2011" name="Science">
        <title>The ecoresponsive genome of Daphnia pulex.</title>
        <authorList>
            <person name="Colbourne J.K."/>
            <person name="Pfrender M.E."/>
            <person name="Gilbert D."/>
            <person name="Thomas W.K."/>
            <person name="Tucker A."/>
            <person name="Oakley T.H."/>
            <person name="Tokishita S."/>
            <person name="Aerts A."/>
            <person name="Arnold G.J."/>
            <person name="Basu M.K."/>
            <person name="Bauer D.J."/>
            <person name="Caceres C.E."/>
            <person name="Carmel L."/>
            <person name="Casola C."/>
            <person name="Choi J.H."/>
            <person name="Detter J.C."/>
            <person name="Dong Q."/>
            <person name="Dusheyko S."/>
            <person name="Eads B.D."/>
            <person name="Frohlich T."/>
            <person name="Geiler-Samerotte K.A."/>
            <person name="Gerlach D."/>
            <person name="Hatcher P."/>
            <person name="Jogdeo S."/>
            <person name="Krijgsveld J."/>
            <person name="Kriventseva E.V."/>
            <person name="Kultz D."/>
            <person name="Laforsch C."/>
            <person name="Lindquist E."/>
            <person name="Lopez J."/>
            <person name="Manak J.R."/>
            <person name="Muller J."/>
            <person name="Pangilinan J."/>
            <person name="Patwardhan R.P."/>
            <person name="Pitluck S."/>
            <person name="Pritham E.J."/>
            <person name="Rechtsteiner A."/>
            <person name="Rho M."/>
            <person name="Rogozin I.B."/>
            <person name="Sakarya O."/>
            <person name="Salamov A."/>
            <person name="Schaack S."/>
            <person name="Shapiro H."/>
            <person name="Shiga Y."/>
            <person name="Skalitzky C."/>
            <person name="Smith Z."/>
            <person name="Souvorov A."/>
            <person name="Sung W."/>
            <person name="Tang Z."/>
            <person name="Tsuchiya D."/>
            <person name="Tu H."/>
            <person name="Vos H."/>
            <person name="Wang M."/>
            <person name="Wolf Y.I."/>
            <person name="Yamagata H."/>
            <person name="Yamada T."/>
            <person name="Ye Y."/>
            <person name="Shaw J.R."/>
            <person name="Andrews J."/>
            <person name="Crease T.J."/>
            <person name="Tang H."/>
            <person name="Lucas S.M."/>
            <person name="Robertson H.M."/>
            <person name="Bork P."/>
            <person name="Koonin E.V."/>
            <person name="Zdobnov E.M."/>
            <person name="Grigoriev I.V."/>
            <person name="Lynch M."/>
            <person name="Boore J.L."/>
        </authorList>
    </citation>
    <scope>NUCLEOTIDE SEQUENCE [LARGE SCALE GENOMIC DNA]</scope>
</reference>
<protein>
    <submittedName>
        <fullName evidence="2">Uncharacterized protein</fullName>
    </submittedName>
</protein>
<keyword evidence="3" id="KW-1185">Reference proteome</keyword>
<dbReference type="AlphaFoldDB" id="E9GPA4"/>
<evidence type="ECO:0000313" key="2">
    <source>
        <dbReference type="EMBL" id="EFX78716.1"/>
    </source>
</evidence>
<dbReference type="HOGENOM" id="CLU_1162182_0_0_1"/>
<dbReference type="InParanoid" id="E9GPA4"/>
<feature type="compositionally biased region" description="Polar residues" evidence="1">
    <location>
        <begin position="58"/>
        <end position="68"/>
    </location>
</feature>
<organism evidence="2 3">
    <name type="scientific">Daphnia pulex</name>
    <name type="common">Water flea</name>
    <dbReference type="NCBI Taxonomy" id="6669"/>
    <lineage>
        <taxon>Eukaryota</taxon>
        <taxon>Metazoa</taxon>
        <taxon>Ecdysozoa</taxon>
        <taxon>Arthropoda</taxon>
        <taxon>Crustacea</taxon>
        <taxon>Branchiopoda</taxon>
        <taxon>Diplostraca</taxon>
        <taxon>Cladocera</taxon>
        <taxon>Anomopoda</taxon>
        <taxon>Daphniidae</taxon>
        <taxon>Daphnia</taxon>
    </lineage>
</organism>